<gene>
    <name evidence="1" type="ORF">NCTC8258_06051</name>
</gene>
<name>A0A379WG20_SALET</name>
<evidence type="ECO:0000313" key="2">
    <source>
        <dbReference type="Proteomes" id="UP000255509"/>
    </source>
</evidence>
<proteinExistence type="predicted"/>
<dbReference type="Proteomes" id="UP000255509">
    <property type="component" value="Unassembled WGS sequence"/>
</dbReference>
<dbReference type="EMBL" id="UGXS01000004">
    <property type="protein sequence ID" value="SUH18230.1"/>
    <property type="molecule type" value="Genomic_DNA"/>
</dbReference>
<protein>
    <submittedName>
        <fullName evidence="1">Uncharacterized protein</fullName>
    </submittedName>
</protein>
<evidence type="ECO:0000313" key="1">
    <source>
        <dbReference type="EMBL" id="SUH18230.1"/>
    </source>
</evidence>
<dbReference type="AlphaFoldDB" id="A0A379WG20"/>
<accession>A0A379WG20</accession>
<sequence length="83" mass="9938">MIKQYDRCASRFHGFRNFNCLTFTYKVLRVRCFTATGNHLHCFDTGGRDQRFKLLEVFHIFVLRKIDVYQYRLLTGIITVKQA</sequence>
<organism evidence="1 2">
    <name type="scientific">Salmonella enterica I</name>
    <dbReference type="NCBI Taxonomy" id="59201"/>
    <lineage>
        <taxon>Bacteria</taxon>
        <taxon>Pseudomonadati</taxon>
        <taxon>Pseudomonadota</taxon>
        <taxon>Gammaproteobacteria</taxon>
        <taxon>Enterobacterales</taxon>
        <taxon>Enterobacteriaceae</taxon>
        <taxon>Salmonella</taxon>
    </lineage>
</organism>
<reference evidence="1 2" key="1">
    <citation type="submission" date="2018-06" db="EMBL/GenBank/DDBJ databases">
        <authorList>
            <consortium name="Pathogen Informatics"/>
            <person name="Doyle S."/>
        </authorList>
    </citation>
    <scope>NUCLEOTIDE SEQUENCE [LARGE SCALE GENOMIC DNA]</scope>
    <source>
        <strain evidence="1 2">NCTC8258</strain>
    </source>
</reference>